<feature type="region of interest" description="Disordered" evidence="4">
    <location>
        <begin position="1"/>
        <end position="32"/>
    </location>
</feature>
<evidence type="ECO:0000256" key="1">
    <source>
        <dbReference type="ARBA" id="ARBA00023015"/>
    </source>
</evidence>
<keyword evidence="3" id="KW-0804">Transcription</keyword>
<evidence type="ECO:0000313" key="7">
    <source>
        <dbReference type="Proteomes" id="UP000247781"/>
    </source>
</evidence>
<evidence type="ECO:0000256" key="4">
    <source>
        <dbReference type="SAM" id="MobiDB-lite"/>
    </source>
</evidence>
<keyword evidence="1" id="KW-0805">Transcription regulation</keyword>
<name>A0A318HBD5_9MYCO</name>
<protein>
    <submittedName>
        <fullName evidence="6">GntR family transcriptional regulator</fullName>
    </submittedName>
</protein>
<organism evidence="6 7">
    <name type="scientific">Mycolicibacterium moriokaense</name>
    <dbReference type="NCBI Taxonomy" id="39691"/>
    <lineage>
        <taxon>Bacteria</taxon>
        <taxon>Bacillati</taxon>
        <taxon>Actinomycetota</taxon>
        <taxon>Actinomycetes</taxon>
        <taxon>Mycobacteriales</taxon>
        <taxon>Mycobacteriaceae</taxon>
        <taxon>Mycolicibacterium</taxon>
    </lineage>
</organism>
<evidence type="ECO:0000259" key="5">
    <source>
        <dbReference type="PROSITE" id="PS50949"/>
    </source>
</evidence>
<dbReference type="InterPro" id="IPR011711">
    <property type="entry name" value="GntR_C"/>
</dbReference>
<evidence type="ECO:0000256" key="2">
    <source>
        <dbReference type="ARBA" id="ARBA00023125"/>
    </source>
</evidence>
<dbReference type="PROSITE" id="PS50949">
    <property type="entry name" value="HTH_GNTR"/>
    <property type="match status" value="1"/>
</dbReference>
<proteinExistence type="predicted"/>
<dbReference type="SUPFAM" id="SSF46785">
    <property type="entry name" value="Winged helix' DNA-binding domain"/>
    <property type="match status" value="1"/>
</dbReference>
<dbReference type="PANTHER" id="PTHR43537">
    <property type="entry name" value="TRANSCRIPTIONAL REGULATOR, GNTR FAMILY"/>
    <property type="match status" value="1"/>
</dbReference>
<dbReference type="RefSeq" id="WP_110319959.1">
    <property type="nucleotide sequence ID" value="NZ_QJJU01000039.1"/>
</dbReference>
<dbReference type="EMBL" id="QJJU01000039">
    <property type="protein sequence ID" value="PXW99851.1"/>
    <property type="molecule type" value="Genomic_DNA"/>
</dbReference>
<sequence>MPHEAARRQGSGRPPGTTVSARTPDLAVPPPRTRAEQLAAGLDARIREQDLQTGDSVGTFESLRAETGFAYSTVSEAVRLLRDRGVLEVRPGRGGGLFVADRLPIVRLRHTLLAAPEPAAVADAIELRDHLEVLIDVAAARFHTDADIADLRVHLDRMGSAPNWDAFVRANWALHERIAAIGPNALARAVYLSTLGPLRATSTRFDDERAVAGYRAERHRIHVDLVDSIAAGNESRVRKLVARHNHGDREV</sequence>
<dbReference type="Gene3D" id="1.20.120.530">
    <property type="entry name" value="GntR ligand-binding domain-like"/>
    <property type="match status" value="1"/>
</dbReference>
<reference evidence="7" key="1">
    <citation type="submission" date="2018-05" db="EMBL/GenBank/DDBJ databases">
        <authorList>
            <person name="Deangelis K."/>
            <person name="Huntemann M."/>
            <person name="Clum A."/>
            <person name="Pillay M."/>
            <person name="Palaniappan K."/>
            <person name="Varghese N."/>
            <person name="Mikhailova N."/>
            <person name="Stamatis D."/>
            <person name="Reddy T."/>
            <person name="Daum C."/>
            <person name="Shapiro N."/>
            <person name="Ivanova N."/>
            <person name="Kyrpides N."/>
            <person name="Woyke T."/>
        </authorList>
    </citation>
    <scope>NUCLEOTIDE SEQUENCE [LARGE SCALE GENOMIC DNA]</scope>
    <source>
        <strain evidence="7">GAS496</strain>
    </source>
</reference>
<evidence type="ECO:0000313" key="6">
    <source>
        <dbReference type="EMBL" id="PXW99851.1"/>
    </source>
</evidence>
<evidence type="ECO:0000256" key="3">
    <source>
        <dbReference type="ARBA" id="ARBA00023163"/>
    </source>
</evidence>
<comment type="caution">
    <text evidence="6">The sequence shown here is derived from an EMBL/GenBank/DDBJ whole genome shotgun (WGS) entry which is preliminary data.</text>
</comment>
<dbReference type="GO" id="GO:0003677">
    <property type="term" value="F:DNA binding"/>
    <property type="evidence" value="ECO:0007669"/>
    <property type="project" value="UniProtKB-KW"/>
</dbReference>
<dbReference type="Gene3D" id="1.10.10.10">
    <property type="entry name" value="Winged helix-like DNA-binding domain superfamily/Winged helix DNA-binding domain"/>
    <property type="match status" value="1"/>
</dbReference>
<gene>
    <name evidence="6" type="ORF">C8E89_1397</name>
</gene>
<dbReference type="Pfam" id="PF07729">
    <property type="entry name" value="FCD"/>
    <property type="match status" value="1"/>
</dbReference>
<dbReference type="InterPro" id="IPR008920">
    <property type="entry name" value="TF_FadR/GntR_C"/>
</dbReference>
<dbReference type="PANTHER" id="PTHR43537:SF5">
    <property type="entry name" value="UXU OPERON TRANSCRIPTIONAL REGULATOR"/>
    <property type="match status" value="1"/>
</dbReference>
<keyword evidence="2" id="KW-0238">DNA-binding</keyword>
<dbReference type="SMART" id="SM00895">
    <property type="entry name" value="FCD"/>
    <property type="match status" value="1"/>
</dbReference>
<dbReference type="Proteomes" id="UP000247781">
    <property type="component" value="Unassembled WGS sequence"/>
</dbReference>
<feature type="domain" description="HTH gntR-type" evidence="5">
    <location>
        <begin position="32"/>
        <end position="102"/>
    </location>
</feature>
<dbReference type="InterPro" id="IPR000524">
    <property type="entry name" value="Tscrpt_reg_HTH_GntR"/>
</dbReference>
<dbReference type="GO" id="GO:0003700">
    <property type="term" value="F:DNA-binding transcription factor activity"/>
    <property type="evidence" value="ECO:0007669"/>
    <property type="project" value="InterPro"/>
</dbReference>
<dbReference type="OrthoDB" id="3232242at2"/>
<dbReference type="SUPFAM" id="SSF48008">
    <property type="entry name" value="GntR ligand-binding domain-like"/>
    <property type="match status" value="1"/>
</dbReference>
<dbReference type="InterPro" id="IPR036388">
    <property type="entry name" value="WH-like_DNA-bd_sf"/>
</dbReference>
<accession>A0A318HBD5</accession>
<dbReference type="InterPro" id="IPR036390">
    <property type="entry name" value="WH_DNA-bd_sf"/>
</dbReference>
<reference evidence="6 7" key="2">
    <citation type="submission" date="2018-06" db="EMBL/GenBank/DDBJ databases">
        <title>Sequencing of bacterial isolates from soil warming experiment in Harvard Forest, Massachusetts, USA.</title>
        <authorList>
            <person name="Deangelis K.PhD."/>
        </authorList>
    </citation>
    <scope>NUCLEOTIDE SEQUENCE [LARGE SCALE GENOMIC DNA]</scope>
    <source>
        <strain evidence="6 7">GAS496</strain>
    </source>
</reference>
<dbReference type="AlphaFoldDB" id="A0A318HBD5"/>
<dbReference type="Pfam" id="PF00392">
    <property type="entry name" value="GntR"/>
    <property type="match status" value="1"/>
</dbReference>
<keyword evidence="7" id="KW-1185">Reference proteome</keyword>